<evidence type="ECO:0000313" key="3">
    <source>
        <dbReference type="Proteomes" id="UP001501747"/>
    </source>
</evidence>
<feature type="signal peptide" evidence="1">
    <location>
        <begin position="1"/>
        <end position="20"/>
    </location>
</feature>
<feature type="chain" id="PRO_5046065668" evidence="1">
    <location>
        <begin position="21"/>
        <end position="159"/>
    </location>
</feature>
<protein>
    <submittedName>
        <fullName evidence="2">DUF2771 family protein</fullName>
    </submittedName>
</protein>
<dbReference type="PROSITE" id="PS51257">
    <property type="entry name" value="PROKAR_LIPOPROTEIN"/>
    <property type="match status" value="1"/>
</dbReference>
<reference evidence="3" key="1">
    <citation type="journal article" date="2019" name="Int. J. Syst. Evol. Microbiol.">
        <title>The Global Catalogue of Microorganisms (GCM) 10K type strain sequencing project: providing services to taxonomists for standard genome sequencing and annotation.</title>
        <authorList>
            <consortium name="The Broad Institute Genomics Platform"/>
            <consortium name="The Broad Institute Genome Sequencing Center for Infectious Disease"/>
            <person name="Wu L."/>
            <person name="Ma J."/>
        </authorList>
    </citation>
    <scope>NUCLEOTIDE SEQUENCE [LARGE SCALE GENOMIC DNA]</scope>
    <source>
        <strain evidence="3">JCM 17342</strain>
    </source>
</reference>
<organism evidence="2 3">
    <name type="scientific">Allokutzneria multivorans</name>
    <dbReference type="NCBI Taxonomy" id="1142134"/>
    <lineage>
        <taxon>Bacteria</taxon>
        <taxon>Bacillati</taxon>
        <taxon>Actinomycetota</taxon>
        <taxon>Actinomycetes</taxon>
        <taxon>Pseudonocardiales</taxon>
        <taxon>Pseudonocardiaceae</taxon>
        <taxon>Allokutzneria</taxon>
    </lineage>
</organism>
<evidence type="ECO:0000313" key="2">
    <source>
        <dbReference type="EMBL" id="GAA3993308.1"/>
    </source>
</evidence>
<gene>
    <name evidence="2" type="ORF">GCM10022247_10820</name>
</gene>
<name>A0ABP7R7I1_9PSEU</name>
<dbReference type="Pfam" id="PF10969">
    <property type="entry name" value="DUF2771"/>
    <property type="match status" value="1"/>
</dbReference>
<dbReference type="EMBL" id="BAABAL010000005">
    <property type="protein sequence ID" value="GAA3993308.1"/>
    <property type="molecule type" value="Genomic_DNA"/>
</dbReference>
<dbReference type="RefSeq" id="WP_344871401.1">
    <property type="nucleotide sequence ID" value="NZ_BAABAL010000005.1"/>
</dbReference>
<comment type="caution">
    <text evidence="2">The sequence shown here is derived from an EMBL/GenBank/DDBJ whole genome shotgun (WGS) entry which is preliminary data.</text>
</comment>
<dbReference type="Proteomes" id="UP001501747">
    <property type="component" value="Unassembled WGS sequence"/>
</dbReference>
<keyword evidence="3" id="KW-1185">Reference proteome</keyword>
<dbReference type="InterPro" id="IPR024495">
    <property type="entry name" value="DUF2771"/>
</dbReference>
<sequence>MRRGLALLLAAAGATLAGCAAPTPPTVTFYAAGTSVVTGPAQHCDVQVENCSADPDAHAVLRVPPGSPLQISVDAHVGETPWQVVFRYRDAAGTPIEGRSAVFYGENKRLAYTLRLPTNAAQLETVEIQQFGGVLAAREDGGVDFVTRGTWVLSVDDRR</sequence>
<accession>A0ABP7R7I1</accession>
<proteinExistence type="predicted"/>
<evidence type="ECO:0000256" key="1">
    <source>
        <dbReference type="SAM" id="SignalP"/>
    </source>
</evidence>
<keyword evidence="1" id="KW-0732">Signal</keyword>